<dbReference type="AlphaFoldDB" id="A0A5C5X6Z8"/>
<dbReference type="EMBL" id="SIHI01000001">
    <property type="protein sequence ID" value="TWT58121.1"/>
    <property type="molecule type" value="Genomic_DNA"/>
</dbReference>
<accession>A0A5C5X6Z8</accession>
<sequence length="132" mass="15181">MNTTTTIPNETPFRNGAPTVESVRQWRETIDSYFSEDWEHLRNMIMQLEESLWTDDELEHQREEAALSKAIPTELMQKIAGSEAAKVQEEPTPEIESARDEGQSQDRLSDLARRIEARLQNQQAKESGPKQP</sequence>
<organism evidence="2 3">
    <name type="scientific">Thalassoglobus neptunius</name>
    <dbReference type="NCBI Taxonomy" id="1938619"/>
    <lineage>
        <taxon>Bacteria</taxon>
        <taxon>Pseudomonadati</taxon>
        <taxon>Planctomycetota</taxon>
        <taxon>Planctomycetia</taxon>
        <taxon>Planctomycetales</taxon>
        <taxon>Planctomycetaceae</taxon>
        <taxon>Thalassoglobus</taxon>
    </lineage>
</organism>
<feature type="region of interest" description="Disordered" evidence="1">
    <location>
        <begin position="81"/>
        <end position="110"/>
    </location>
</feature>
<name>A0A5C5X6Z8_9PLAN</name>
<protein>
    <submittedName>
        <fullName evidence="2">Uncharacterized protein</fullName>
    </submittedName>
</protein>
<keyword evidence="3" id="KW-1185">Reference proteome</keyword>
<gene>
    <name evidence="2" type="ORF">KOR42_14920</name>
</gene>
<proteinExistence type="predicted"/>
<feature type="compositionally biased region" description="Basic and acidic residues" evidence="1">
    <location>
        <begin position="96"/>
        <end position="110"/>
    </location>
</feature>
<dbReference type="Proteomes" id="UP000317243">
    <property type="component" value="Unassembled WGS sequence"/>
</dbReference>
<evidence type="ECO:0000313" key="2">
    <source>
        <dbReference type="EMBL" id="TWT58121.1"/>
    </source>
</evidence>
<comment type="caution">
    <text evidence="2">The sequence shown here is derived from an EMBL/GenBank/DDBJ whole genome shotgun (WGS) entry which is preliminary data.</text>
</comment>
<dbReference type="RefSeq" id="WP_146508287.1">
    <property type="nucleotide sequence ID" value="NZ_SIHI01000001.1"/>
</dbReference>
<reference evidence="2 3" key="1">
    <citation type="submission" date="2019-02" db="EMBL/GenBank/DDBJ databases">
        <title>Deep-cultivation of Planctomycetes and their phenomic and genomic characterization uncovers novel biology.</title>
        <authorList>
            <person name="Wiegand S."/>
            <person name="Jogler M."/>
            <person name="Boedeker C."/>
            <person name="Pinto D."/>
            <person name="Vollmers J."/>
            <person name="Rivas-Marin E."/>
            <person name="Kohn T."/>
            <person name="Peeters S.H."/>
            <person name="Heuer A."/>
            <person name="Rast P."/>
            <person name="Oberbeckmann S."/>
            <person name="Bunk B."/>
            <person name="Jeske O."/>
            <person name="Meyerdierks A."/>
            <person name="Storesund J.E."/>
            <person name="Kallscheuer N."/>
            <person name="Luecker S."/>
            <person name="Lage O.M."/>
            <person name="Pohl T."/>
            <person name="Merkel B.J."/>
            <person name="Hornburger P."/>
            <person name="Mueller R.-W."/>
            <person name="Bruemmer F."/>
            <person name="Labrenz M."/>
            <person name="Spormann A.M."/>
            <person name="Op Den Camp H."/>
            <person name="Overmann J."/>
            <person name="Amann R."/>
            <person name="Jetten M.S.M."/>
            <person name="Mascher T."/>
            <person name="Medema M.H."/>
            <person name="Devos D.P."/>
            <person name="Kaster A.-K."/>
            <person name="Ovreas L."/>
            <person name="Rohde M."/>
            <person name="Galperin M.Y."/>
            <person name="Jogler C."/>
        </authorList>
    </citation>
    <scope>NUCLEOTIDE SEQUENCE [LARGE SCALE GENOMIC DNA]</scope>
    <source>
        <strain evidence="2 3">KOR42</strain>
    </source>
</reference>
<evidence type="ECO:0000256" key="1">
    <source>
        <dbReference type="SAM" id="MobiDB-lite"/>
    </source>
</evidence>
<evidence type="ECO:0000313" key="3">
    <source>
        <dbReference type="Proteomes" id="UP000317243"/>
    </source>
</evidence>